<reference evidence="3 4" key="1">
    <citation type="submission" date="2015-11" db="EMBL/GenBank/DDBJ databases">
        <title>Expanding the genomic diversity of Burkholderia species for the development of highly accurate diagnostics.</title>
        <authorList>
            <person name="Sahl J."/>
            <person name="Keim P."/>
            <person name="Wagner D."/>
        </authorList>
    </citation>
    <scope>NUCLEOTIDE SEQUENCE [LARGE SCALE GENOMIC DNA]</scope>
    <source>
        <strain evidence="3 4">TSV85</strain>
    </source>
</reference>
<organism evidence="3 4">
    <name type="scientific">Burkholderia singularis</name>
    <dbReference type="NCBI Taxonomy" id="1503053"/>
    <lineage>
        <taxon>Bacteria</taxon>
        <taxon>Pseudomonadati</taxon>
        <taxon>Pseudomonadota</taxon>
        <taxon>Betaproteobacteria</taxon>
        <taxon>Burkholderiales</taxon>
        <taxon>Burkholderiaceae</taxon>
        <taxon>Burkholderia</taxon>
        <taxon>pseudomallei group</taxon>
    </lineage>
</organism>
<keyword evidence="4" id="KW-1185">Reference proteome</keyword>
<dbReference type="AlphaFoldDB" id="A0A103DVG7"/>
<gene>
    <name evidence="3" type="ORF">WS67_22680</name>
</gene>
<keyword evidence="1" id="KW-0732">Signal</keyword>
<evidence type="ECO:0000256" key="1">
    <source>
        <dbReference type="SAM" id="SignalP"/>
    </source>
</evidence>
<feature type="chain" id="PRO_5007114234" description="Lysozyme inhibitor LprI-like N-terminal domain-containing protein" evidence="1">
    <location>
        <begin position="28"/>
        <end position="258"/>
    </location>
</feature>
<dbReference type="RefSeq" id="WP_059520386.1">
    <property type="nucleotide sequence ID" value="NZ_LOWA01000057.1"/>
</dbReference>
<feature type="domain" description="Lysozyme inhibitor LprI-like N-terminal" evidence="2">
    <location>
        <begin position="47"/>
        <end position="137"/>
    </location>
</feature>
<dbReference type="EMBL" id="LOWA01000057">
    <property type="protein sequence ID" value="KVE23493.1"/>
    <property type="molecule type" value="Genomic_DNA"/>
</dbReference>
<comment type="caution">
    <text evidence="3">The sequence shown here is derived from an EMBL/GenBank/DDBJ whole genome shotgun (WGS) entry which is preliminary data.</text>
</comment>
<dbReference type="Proteomes" id="UP000062788">
    <property type="component" value="Unassembled WGS sequence"/>
</dbReference>
<dbReference type="Pfam" id="PF07007">
    <property type="entry name" value="LprI"/>
    <property type="match status" value="2"/>
</dbReference>
<name>A0A103DVG7_9BURK</name>
<accession>A0A103DVG7</accession>
<evidence type="ECO:0000313" key="4">
    <source>
        <dbReference type="Proteomes" id="UP000062788"/>
    </source>
</evidence>
<dbReference type="OrthoDB" id="9091223at2"/>
<evidence type="ECO:0000259" key="2">
    <source>
        <dbReference type="Pfam" id="PF07007"/>
    </source>
</evidence>
<feature type="domain" description="Lysozyme inhibitor LprI-like N-terminal" evidence="2">
    <location>
        <begin position="180"/>
        <end position="234"/>
    </location>
</feature>
<dbReference type="Gene3D" id="1.20.1270.180">
    <property type="match status" value="2"/>
</dbReference>
<proteinExistence type="predicted"/>
<feature type="signal peptide" evidence="1">
    <location>
        <begin position="1"/>
        <end position="27"/>
    </location>
</feature>
<sequence>MARLGRTWARWAAAVLAGWLLVGAARAEVSAADPIDVAMRQCLARRDRSSTAGQIQCMDDAQQKWLVEVDDAYARVEKIAPADKRRGWQESQRRWLEWRKDESHLVHAVYETTQGTAYLMASADMRLQPVRDRALALRDAAERYAQQAAGRHAQAGGGKRGGRRVQPCSRDAACEHALFDMNRYYAKLRTRMPAASLPTLGAAQRAWVAFRDATTPLVGADERVDLIGARVATLKRLSETVNNRAAPASAGPGGAPGA</sequence>
<protein>
    <recommendedName>
        <fullName evidence="2">Lysozyme inhibitor LprI-like N-terminal domain-containing protein</fullName>
    </recommendedName>
</protein>
<dbReference type="InterPro" id="IPR009739">
    <property type="entry name" value="LprI-like_N"/>
</dbReference>
<evidence type="ECO:0000313" key="3">
    <source>
        <dbReference type="EMBL" id="KVE23493.1"/>
    </source>
</evidence>